<feature type="compositionally biased region" description="Polar residues" evidence="1">
    <location>
        <begin position="35"/>
        <end position="44"/>
    </location>
</feature>
<feature type="compositionally biased region" description="Polar residues" evidence="1">
    <location>
        <begin position="64"/>
        <end position="73"/>
    </location>
</feature>
<dbReference type="OrthoDB" id="10660033at2759"/>
<feature type="compositionally biased region" description="Basic and acidic residues" evidence="1">
    <location>
        <begin position="239"/>
        <end position="286"/>
    </location>
</feature>
<feature type="region of interest" description="Disordered" evidence="1">
    <location>
        <begin position="171"/>
        <end position="304"/>
    </location>
</feature>
<reference evidence="3" key="1">
    <citation type="journal article" date="2015" name="Nat. Plants">
        <title>Genome expansion of Arabis alpina linked with retrotransposition and reduced symmetric DNA methylation.</title>
        <authorList>
            <person name="Willing E.M."/>
            <person name="Rawat V."/>
            <person name="Mandakova T."/>
            <person name="Maumus F."/>
            <person name="James G.V."/>
            <person name="Nordstroem K.J."/>
            <person name="Becker C."/>
            <person name="Warthmann N."/>
            <person name="Chica C."/>
            <person name="Szarzynska B."/>
            <person name="Zytnicki M."/>
            <person name="Albani M.C."/>
            <person name="Kiefer C."/>
            <person name="Bergonzi S."/>
            <person name="Castaings L."/>
            <person name="Mateos J.L."/>
            <person name="Berns M.C."/>
            <person name="Bujdoso N."/>
            <person name="Piofczyk T."/>
            <person name="de Lorenzo L."/>
            <person name="Barrero-Sicilia C."/>
            <person name="Mateos I."/>
            <person name="Piednoel M."/>
            <person name="Hagmann J."/>
            <person name="Chen-Min-Tao R."/>
            <person name="Iglesias-Fernandez R."/>
            <person name="Schuster S.C."/>
            <person name="Alonso-Blanco C."/>
            <person name="Roudier F."/>
            <person name="Carbonero P."/>
            <person name="Paz-Ares J."/>
            <person name="Davis S.J."/>
            <person name="Pecinka A."/>
            <person name="Quesneville H."/>
            <person name="Colot V."/>
            <person name="Lysak M.A."/>
            <person name="Weigel D."/>
            <person name="Coupland G."/>
            <person name="Schneeberger K."/>
        </authorList>
    </citation>
    <scope>NUCLEOTIDE SEQUENCE [LARGE SCALE GENOMIC DNA]</scope>
    <source>
        <strain evidence="3">cv. Pajares</strain>
    </source>
</reference>
<feature type="region of interest" description="Disordered" evidence="1">
    <location>
        <begin position="396"/>
        <end position="463"/>
    </location>
</feature>
<name>A0A087G2H9_ARAAL</name>
<feature type="compositionally biased region" description="Acidic residues" evidence="1">
    <location>
        <begin position="74"/>
        <end position="83"/>
    </location>
</feature>
<organism evidence="2 3">
    <name type="scientific">Arabis alpina</name>
    <name type="common">Alpine rock-cress</name>
    <dbReference type="NCBI Taxonomy" id="50452"/>
    <lineage>
        <taxon>Eukaryota</taxon>
        <taxon>Viridiplantae</taxon>
        <taxon>Streptophyta</taxon>
        <taxon>Embryophyta</taxon>
        <taxon>Tracheophyta</taxon>
        <taxon>Spermatophyta</taxon>
        <taxon>Magnoliopsida</taxon>
        <taxon>eudicotyledons</taxon>
        <taxon>Gunneridae</taxon>
        <taxon>Pentapetalae</taxon>
        <taxon>rosids</taxon>
        <taxon>malvids</taxon>
        <taxon>Brassicales</taxon>
        <taxon>Brassicaceae</taxon>
        <taxon>Arabideae</taxon>
        <taxon>Arabis</taxon>
    </lineage>
</organism>
<feature type="compositionally biased region" description="Acidic residues" evidence="1">
    <location>
        <begin position="403"/>
        <end position="415"/>
    </location>
</feature>
<dbReference type="Gramene" id="KFK24081">
    <property type="protein sequence ID" value="KFK24081"/>
    <property type="gene ID" value="AALP_AAs65758U000100"/>
</dbReference>
<evidence type="ECO:0000256" key="1">
    <source>
        <dbReference type="SAM" id="MobiDB-lite"/>
    </source>
</evidence>
<evidence type="ECO:0000313" key="2">
    <source>
        <dbReference type="EMBL" id="KFK24081.1"/>
    </source>
</evidence>
<evidence type="ECO:0000313" key="3">
    <source>
        <dbReference type="Proteomes" id="UP000029120"/>
    </source>
</evidence>
<dbReference type="AlphaFoldDB" id="A0A087G2H9"/>
<accession>A0A087G2H9</accession>
<proteinExistence type="predicted"/>
<keyword evidence="3" id="KW-1185">Reference proteome</keyword>
<feature type="region of interest" description="Disordered" evidence="1">
    <location>
        <begin position="349"/>
        <end position="371"/>
    </location>
</feature>
<feature type="compositionally biased region" description="Low complexity" evidence="1">
    <location>
        <begin position="416"/>
        <end position="437"/>
    </location>
</feature>
<protein>
    <submittedName>
        <fullName evidence="2">Uncharacterized protein</fullName>
    </submittedName>
</protein>
<feature type="region of interest" description="Disordered" evidence="1">
    <location>
        <begin position="13"/>
        <end position="111"/>
    </location>
</feature>
<feature type="compositionally biased region" description="Basic and acidic residues" evidence="1">
    <location>
        <begin position="210"/>
        <end position="221"/>
    </location>
</feature>
<dbReference type="EMBL" id="KL972326">
    <property type="protein sequence ID" value="KFK24081.1"/>
    <property type="molecule type" value="Genomic_DNA"/>
</dbReference>
<sequence>MLLLLVGVSLAGPLDRRSSDASSPEVELPEHRSETTPLQKTGPSVSRLVVRDSTEEGSLYVRLETSSGRSEPSDQVETDEDTSVGDKGSLVNFRSAMPKSPGPGLGHGIKLDDSNDVASTMRSSLVYAVEPVKTKTLEDSVITLLGKDKHHIRHWPNFLSHRIERSNFYVPLEDNSPDLPSGSNKKKDTSRKRKVDSDEELELPKMAPAARREGLRPEKAPIAHGRGKRTMTGGGLLADSHRAEAAQLEREKRKEALRRTQKEEERKKKEDAEAKKKKRTEEERKTKFALQKKRSAQEALGSGDRIEKLEARLMAYTTKADQIVLPPIPVDSSDNEEVEPRRKVALDISSADCSDEEVERTEVDGRMSVAGKTPALTRAEIEEAAQDQMDQLELELFGGGAEDNAELDGAEEPAATEDPAAIEEPAATEEPTVTDAVDAATGEPIAPLFSFPDSNPEEQEAAP</sequence>
<dbReference type="Proteomes" id="UP000029120">
    <property type="component" value="Unassembled WGS sequence"/>
</dbReference>
<gene>
    <name evidence="2" type="ORF">AALP_AAs65758U000100</name>
</gene>